<dbReference type="InterPro" id="IPR024079">
    <property type="entry name" value="MetalloPept_cat_dom_sf"/>
</dbReference>
<dbReference type="GO" id="GO:0004222">
    <property type="term" value="F:metalloendopeptidase activity"/>
    <property type="evidence" value="ECO:0007669"/>
    <property type="project" value="InterPro"/>
</dbReference>
<evidence type="ECO:0000259" key="1">
    <source>
        <dbReference type="SMART" id="SM01351"/>
    </source>
</evidence>
<sequence>MSYNHLKSNPSGSKLYTRWFGTFRHDLYAVVLERFSVSYISSYRKYIAQGPAKQRLREEPATWEYHCDCFGRDVLASTDSREPGLIKPCPAFWQAPATGIGSKAAVIIQEGTRWDYRSGTLNFARGEQKSLALAGANPFKAAYNSDSYAYFAIDAYKEKA</sequence>
<protein>
    <recommendedName>
        <fullName evidence="1">Lysine-specific metallo-endopeptidase domain-containing protein</fullName>
    </recommendedName>
</protein>
<dbReference type="SMART" id="SM01351">
    <property type="entry name" value="Aspzincin_M35"/>
    <property type="match status" value="1"/>
</dbReference>
<dbReference type="Gene3D" id="3.40.390.10">
    <property type="entry name" value="Collagenase (Catalytic Domain)"/>
    <property type="match status" value="1"/>
</dbReference>
<proteinExistence type="predicted"/>
<evidence type="ECO:0000313" key="3">
    <source>
        <dbReference type="Proteomes" id="UP000663827"/>
    </source>
</evidence>
<dbReference type="Pfam" id="PF14521">
    <property type="entry name" value="Aspzincin_M35"/>
    <property type="match status" value="1"/>
</dbReference>
<dbReference type="Proteomes" id="UP000663827">
    <property type="component" value="Unassembled WGS sequence"/>
</dbReference>
<organism evidence="2 3">
    <name type="scientific">Rhizoctonia solani</name>
    <dbReference type="NCBI Taxonomy" id="456999"/>
    <lineage>
        <taxon>Eukaryota</taxon>
        <taxon>Fungi</taxon>
        <taxon>Dikarya</taxon>
        <taxon>Basidiomycota</taxon>
        <taxon>Agaricomycotina</taxon>
        <taxon>Agaricomycetes</taxon>
        <taxon>Cantharellales</taxon>
        <taxon>Ceratobasidiaceae</taxon>
        <taxon>Rhizoctonia</taxon>
    </lineage>
</organism>
<dbReference type="SUPFAM" id="SSF55486">
    <property type="entry name" value="Metalloproteases ('zincins'), catalytic domain"/>
    <property type="match status" value="1"/>
</dbReference>
<feature type="domain" description="Lysine-specific metallo-endopeptidase" evidence="1">
    <location>
        <begin position="4"/>
        <end position="153"/>
    </location>
</feature>
<dbReference type="InterPro" id="IPR029463">
    <property type="entry name" value="Lys_MEP"/>
</dbReference>
<dbReference type="EMBL" id="CAJNJQ010000606">
    <property type="protein sequence ID" value="CAE7088864.1"/>
    <property type="molecule type" value="Genomic_DNA"/>
</dbReference>
<evidence type="ECO:0000313" key="2">
    <source>
        <dbReference type="EMBL" id="CAE7088864.1"/>
    </source>
</evidence>
<dbReference type="AlphaFoldDB" id="A0A8H3DSI3"/>
<reference evidence="2" key="1">
    <citation type="submission" date="2021-01" db="EMBL/GenBank/DDBJ databases">
        <authorList>
            <person name="Kaushik A."/>
        </authorList>
    </citation>
    <scope>NUCLEOTIDE SEQUENCE</scope>
    <source>
        <strain evidence="2">AG5</strain>
    </source>
</reference>
<accession>A0A8H3DSI3</accession>
<comment type="caution">
    <text evidence="2">The sequence shown here is derived from an EMBL/GenBank/DDBJ whole genome shotgun (WGS) entry which is preliminary data.</text>
</comment>
<name>A0A8H3DSI3_9AGAM</name>
<gene>
    <name evidence="2" type="ORF">RDB_LOCUS30233</name>
</gene>